<dbReference type="Pfam" id="PF00078">
    <property type="entry name" value="RVT_1"/>
    <property type="match status" value="1"/>
</dbReference>
<evidence type="ECO:0000313" key="3">
    <source>
        <dbReference type="Proteomes" id="UP000265180"/>
    </source>
</evidence>
<dbReference type="AlphaFoldDB" id="A0A3P9L7M5"/>
<dbReference type="PROSITE" id="PS50878">
    <property type="entry name" value="RT_POL"/>
    <property type="match status" value="1"/>
</dbReference>
<dbReference type="InterPro" id="IPR000477">
    <property type="entry name" value="RT_dom"/>
</dbReference>
<reference key="1">
    <citation type="journal article" date="2007" name="Nature">
        <title>The medaka draft genome and insights into vertebrate genome evolution.</title>
        <authorList>
            <person name="Kasahara M."/>
            <person name="Naruse K."/>
            <person name="Sasaki S."/>
            <person name="Nakatani Y."/>
            <person name="Qu W."/>
            <person name="Ahsan B."/>
            <person name="Yamada T."/>
            <person name="Nagayasu Y."/>
            <person name="Doi K."/>
            <person name="Kasai Y."/>
            <person name="Jindo T."/>
            <person name="Kobayashi D."/>
            <person name="Shimada A."/>
            <person name="Toyoda A."/>
            <person name="Kuroki Y."/>
            <person name="Fujiyama A."/>
            <person name="Sasaki T."/>
            <person name="Shimizu A."/>
            <person name="Asakawa S."/>
            <person name="Shimizu N."/>
            <person name="Hashimoto S."/>
            <person name="Yang J."/>
            <person name="Lee Y."/>
            <person name="Matsushima K."/>
            <person name="Sugano S."/>
            <person name="Sakaizumi M."/>
            <person name="Narita T."/>
            <person name="Ohishi K."/>
            <person name="Haga S."/>
            <person name="Ohta F."/>
            <person name="Nomoto H."/>
            <person name="Nogata K."/>
            <person name="Morishita T."/>
            <person name="Endo T."/>
            <person name="Shin-I T."/>
            <person name="Takeda H."/>
            <person name="Morishita S."/>
            <person name="Kohara Y."/>
        </authorList>
    </citation>
    <scope>NUCLEOTIDE SEQUENCE [LARGE SCALE GENOMIC DNA]</scope>
    <source>
        <strain>Hd-rR</strain>
    </source>
</reference>
<dbReference type="GO" id="GO:0003824">
    <property type="term" value="F:catalytic activity"/>
    <property type="evidence" value="ECO:0007669"/>
    <property type="project" value="InterPro"/>
</dbReference>
<dbReference type="CDD" id="cd09076">
    <property type="entry name" value="L1-EN"/>
    <property type="match status" value="1"/>
</dbReference>
<accession>A0A3P9L7M5</accession>
<reference evidence="2" key="3">
    <citation type="submission" date="2025-08" db="UniProtKB">
        <authorList>
            <consortium name="Ensembl"/>
        </authorList>
    </citation>
    <scope>IDENTIFICATION</scope>
    <source>
        <strain evidence="2">HNI</strain>
    </source>
</reference>
<dbReference type="SUPFAM" id="SSF56219">
    <property type="entry name" value="DNase I-like"/>
    <property type="match status" value="1"/>
</dbReference>
<dbReference type="PANTHER" id="PTHR31635:SF196">
    <property type="entry name" value="REVERSE TRANSCRIPTASE DOMAIN-CONTAINING PROTEIN-RELATED"/>
    <property type="match status" value="1"/>
</dbReference>
<dbReference type="Gene3D" id="3.60.10.10">
    <property type="entry name" value="Endonuclease/exonuclease/phosphatase"/>
    <property type="match status" value="1"/>
</dbReference>
<dbReference type="Ensembl" id="ENSORLT00020025105.1">
    <property type="protein sequence ID" value="ENSORLP00020016704.1"/>
    <property type="gene ID" value="ENSORLG00020017758.1"/>
</dbReference>
<dbReference type="InterPro" id="IPR005135">
    <property type="entry name" value="Endo/exonuclease/phosphatase"/>
</dbReference>
<evidence type="ECO:0000259" key="1">
    <source>
        <dbReference type="PROSITE" id="PS50878"/>
    </source>
</evidence>
<organism evidence="2 3">
    <name type="scientific">Oryzias latipes</name>
    <name type="common">Japanese rice fish</name>
    <name type="synonym">Japanese killifish</name>
    <dbReference type="NCBI Taxonomy" id="8090"/>
    <lineage>
        <taxon>Eukaryota</taxon>
        <taxon>Metazoa</taxon>
        <taxon>Chordata</taxon>
        <taxon>Craniata</taxon>
        <taxon>Vertebrata</taxon>
        <taxon>Euteleostomi</taxon>
        <taxon>Actinopterygii</taxon>
        <taxon>Neopterygii</taxon>
        <taxon>Teleostei</taxon>
        <taxon>Neoteleostei</taxon>
        <taxon>Acanthomorphata</taxon>
        <taxon>Ovalentaria</taxon>
        <taxon>Atherinomorphae</taxon>
        <taxon>Beloniformes</taxon>
        <taxon>Adrianichthyidae</taxon>
        <taxon>Oryziinae</taxon>
        <taxon>Oryzias</taxon>
    </lineage>
</organism>
<reference evidence="2" key="4">
    <citation type="submission" date="2025-09" db="UniProtKB">
        <authorList>
            <consortium name="Ensembl"/>
        </authorList>
    </citation>
    <scope>IDENTIFICATION</scope>
    <source>
        <strain evidence="2">HNI</strain>
    </source>
</reference>
<proteinExistence type="predicted"/>
<feature type="domain" description="Reverse transcriptase" evidence="1">
    <location>
        <begin position="500"/>
        <end position="773"/>
    </location>
</feature>
<evidence type="ECO:0000313" key="2">
    <source>
        <dbReference type="Ensembl" id="ENSORLP00020016704.1"/>
    </source>
</evidence>
<dbReference type="InterPro" id="IPR036691">
    <property type="entry name" value="Endo/exonu/phosph_ase_sf"/>
</dbReference>
<protein>
    <recommendedName>
        <fullName evidence="1">Reverse transcriptase domain-containing protein</fullName>
    </recommendedName>
</protein>
<name>A0A3P9L7M5_ORYLA</name>
<sequence>MSPTKVKFCSWNVRGLRGKIKQRKVLSLLHREKVDVALLQETHLNDNEHLKLKHGWITQVYFSSFTTSSRGVVILMNRNFPFQIETCIKDKYGRYVIIKGVLQGEEITIMNLYCPPNYSPDFLIKTFSQFSELSSTISLVGGDFNCLLNPLVDRYPSRSSPPTNQARALSAICDEICLADVWRTLHPTNKEFTFYSPPHKCHTRIDYFFIPKVQVQQVSSCEIGNILVSDHAVLYLELTVTCISARSRRWRFDVHLLKDQTFTSYFTKEFKIFFDINSKSSNNPSLLWETSKAFIRGLVIGYSASKKRKQIEQQQKLERKLQDIRRVLTKSPEPLLLQEKCALQAALNTLLTQQAKSALLFSKQRLYEFGNKPSRYLSHLIKAQSDSQTITSIVDATGNRFFDNIHINNIFKEFYKELYESDLHPGASDEMVSFLSGLTLPNISETQKAELNAPITKEETLLVLKALQSGKAPGPDGLTCNFYKGFHHVLLEPFLAMLDHSFISGSLPQSLREADITLILKKGKNSEYCASYRPIALLNQDLKLLSKILALRLEKVLPCLIKEDQTGFIKGRSSSHNIKRLLNIINICQVQDMDSLVISLDAEKAFDRVEWPYLHHILHLFNLGETFIQWVKLLYNNPLASVITNGCRSDSFSLHRSTRQGCPLSPALFALAIEPLAESIRQDLIIRGVSAGGTQHKISLYADDILLYVTEPPSSIPRLIEIIQHFSTFSGYKINFSKSLAMPMGRLKSRTNTLVAFPFHWSLSGFVYLGVQITPMFHQLFRANFTPLLNTIRKDLERWNPLPLSLLGRVSIIKMNVLPRLLYPLQMIPLLFSNKSLKLLNGWLSEFIWHKRKPRLKLSKLHLPISKGGLDLPNFRLYQLSSILRFVAEWVRDDPTSVWLGLEKSQTHCSLPGLLSCKNLKSVRNLCGNNPIITNTVKAWFLARRLEGRSFLTPILSPIQGNPEFQPGMIDAGYNIWTQKGIKNMSHLFTGNSLSSFEQLRVKYNLPNSHFFRYLQVRDFIFKKTTLTSDSTPSQLEKLLLTHPGKKIITCFYNVLNQTNSLTVLEAVEKWQTDLGVIIDDDTWNVIWNQTKRISVCNNARLLQYKIIHRLQISPKRRHQMNPQMSPMCLKCKSSLGTYSHCIWFCPKILSYWRDILEDMEKILGTALVLNPVSLLLGYRDDKVISTSGRLYDILTYAARKNIFLSWISDKPPSKANWHRLIIELFPLEYLTCLLHSTKNDFMKTWTPYLCFTSLTIASILNNVIVD</sequence>
<dbReference type="Proteomes" id="UP000265180">
    <property type="component" value="Chromosome 13"/>
</dbReference>
<dbReference type="CDD" id="cd01650">
    <property type="entry name" value="RT_nLTR_like"/>
    <property type="match status" value="1"/>
</dbReference>
<dbReference type="Pfam" id="PF03372">
    <property type="entry name" value="Exo_endo_phos"/>
    <property type="match status" value="1"/>
</dbReference>
<dbReference type="SUPFAM" id="SSF56672">
    <property type="entry name" value="DNA/RNA polymerases"/>
    <property type="match status" value="1"/>
</dbReference>
<reference evidence="2 3" key="2">
    <citation type="submission" date="2017-04" db="EMBL/GenBank/DDBJ databases">
        <title>CpG methylation of centromeres and impact of large insertions on vertebrate speciation.</title>
        <authorList>
            <person name="Ichikawa K."/>
            <person name="Yoshimura J."/>
            <person name="Morishita S."/>
        </authorList>
    </citation>
    <scope>NUCLEOTIDE SEQUENCE</scope>
    <source>
        <strain evidence="2 3">HNI</strain>
    </source>
</reference>
<dbReference type="PANTHER" id="PTHR31635">
    <property type="entry name" value="REVERSE TRANSCRIPTASE DOMAIN-CONTAINING PROTEIN-RELATED"/>
    <property type="match status" value="1"/>
</dbReference>
<dbReference type="InterPro" id="IPR043502">
    <property type="entry name" value="DNA/RNA_pol_sf"/>
</dbReference>